<dbReference type="RefSeq" id="WP_144999064.1">
    <property type="nucleotide sequence ID" value="NZ_CP036281.1"/>
</dbReference>
<dbReference type="Pfam" id="PF09956">
    <property type="entry name" value="Phage_cement_2"/>
    <property type="match status" value="1"/>
</dbReference>
<sequence length="128" mass="12714">MTVSGNNNGNLQTFTAGGAIPKHARVKLSSGKLAVAGIADRDIGFAEVEAFADGDKIAVRLRSASGIQNAIAAEALAEGADVYTAASGKVADTAASTAFLRGTALAPATADGDIIPILPYSPVGEANS</sequence>
<dbReference type="AlphaFoldDB" id="A0A518CTX4"/>
<gene>
    <name evidence="1" type="ORF">Pla110_44330</name>
</gene>
<evidence type="ECO:0000313" key="2">
    <source>
        <dbReference type="Proteomes" id="UP000317178"/>
    </source>
</evidence>
<name>A0A518CTX4_9PLAN</name>
<proteinExistence type="predicted"/>
<organism evidence="1 2">
    <name type="scientific">Polystyrenella longa</name>
    <dbReference type="NCBI Taxonomy" id="2528007"/>
    <lineage>
        <taxon>Bacteria</taxon>
        <taxon>Pseudomonadati</taxon>
        <taxon>Planctomycetota</taxon>
        <taxon>Planctomycetia</taxon>
        <taxon>Planctomycetales</taxon>
        <taxon>Planctomycetaceae</taxon>
        <taxon>Polystyrenella</taxon>
    </lineage>
</organism>
<reference evidence="1 2" key="1">
    <citation type="submission" date="2019-02" db="EMBL/GenBank/DDBJ databases">
        <title>Deep-cultivation of Planctomycetes and their phenomic and genomic characterization uncovers novel biology.</title>
        <authorList>
            <person name="Wiegand S."/>
            <person name="Jogler M."/>
            <person name="Boedeker C."/>
            <person name="Pinto D."/>
            <person name="Vollmers J."/>
            <person name="Rivas-Marin E."/>
            <person name="Kohn T."/>
            <person name="Peeters S.H."/>
            <person name="Heuer A."/>
            <person name="Rast P."/>
            <person name="Oberbeckmann S."/>
            <person name="Bunk B."/>
            <person name="Jeske O."/>
            <person name="Meyerdierks A."/>
            <person name="Storesund J.E."/>
            <person name="Kallscheuer N."/>
            <person name="Luecker S."/>
            <person name="Lage O.M."/>
            <person name="Pohl T."/>
            <person name="Merkel B.J."/>
            <person name="Hornburger P."/>
            <person name="Mueller R.-W."/>
            <person name="Bruemmer F."/>
            <person name="Labrenz M."/>
            <person name="Spormann A.M."/>
            <person name="Op den Camp H."/>
            <person name="Overmann J."/>
            <person name="Amann R."/>
            <person name="Jetten M.S.M."/>
            <person name="Mascher T."/>
            <person name="Medema M.H."/>
            <person name="Devos D.P."/>
            <person name="Kaster A.-K."/>
            <person name="Ovreas L."/>
            <person name="Rohde M."/>
            <person name="Galperin M.Y."/>
            <person name="Jogler C."/>
        </authorList>
    </citation>
    <scope>NUCLEOTIDE SEQUENCE [LARGE SCALE GENOMIC DNA]</scope>
    <source>
        <strain evidence="1 2">Pla110</strain>
    </source>
</reference>
<evidence type="ECO:0008006" key="3">
    <source>
        <dbReference type="Google" id="ProtNLM"/>
    </source>
</evidence>
<dbReference type="KEGG" id="plon:Pla110_44330"/>
<keyword evidence="2" id="KW-1185">Reference proteome</keyword>
<protein>
    <recommendedName>
        <fullName evidence="3">DUF2190 domain-containing protein</fullName>
    </recommendedName>
</protein>
<dbReference type="Proteomes" id="UP000317178">
    <property type="component" value="Chromosome"/>
</dbReference>
<dbReference type="EMBL" id="CP036281">
    <property type="protein sequence ID" value="QDU82672.1"/>
    <property type="molecule type" value="Genomic_DNA"/>
</dbReference>
<evidence type="ECO:0000313" key="1">
    <source>
        <dbReference type="EMBL" id="QDU82672.1"/>
    </source>
</evidence>
<accession>A0A518CTX4</accession>
<dbReference type="InterPro" id="IPR011231">
    <property type="entry name" value="Phage_VT1-Sakai_H0018"/>
</dbReference>